<evidence type="ECO:0000313" key="2">
    <source>
        <dbReference type="EMBL" id="MBB5784993.1"/>
    </source>
</evidence>
<dbReference type="RefSeq" id="WP_185077844.1">
    <property type="nucleotide sequence ID" value="NZ_JACHMB010000001.1"/>
</dbReference>
<protein>
    <submittedName>
        <fullName evidence="2">Uncharacterized protein</fullName>
    </submittedName>
</protein>
<reference evidence="2 3" key="1">
    <citation type="submission" date="2020-08" db="EMBL/GenBank/DDBJ databases">
        <title>Sequencing the genomes of 1000 actinobacteria strains.</title>
        <authorList>
            <person name="Klenk H.-P."/>
        </authorList>
    </citation>
    <scope>NUCLEOTIDE SEQUENCE [LARGE SCALE GENOMIC DNA]</scope>
    <source>
        <strain evidence="2 3">DSM 45507</strain>
    </source>
</reference>
<organism evidence="2 3">
    <name type="scientific">Nonomuraea jabiensis</name>
    <dbReference type="NCBI Taxonomy" id="882448"/>
    <lineage>
        <taxon>Bacteria</taxon>
        <taxon>Bacillati</taxon>
        <taxon>Actinomycetota</taxon>
        <taxon>Actinomycetes</taxon>
        <taxon>Streptosporangiales</taxon>
        <taxon>Streptosporangiaceae</taxon>
        <taxon>Nonomuraea</taxon>
    </lineage>
</organism>
<evidence type="ECO:0000313" key="3">
    <source>
        <dbReference type="Proteomes" id="UP000579153"/>
    </source>
</evidence>
<gene>
    <name evidence="2" type="ORF">HD596_011749</name>
</gene>
<comment type="caution">
    <text evidence="2">The sequence shown here is derived from an EMBL/GenBank/DDBJ whole genome shotgun (WGS) entry which is preliminary data.</text>
</comment>
<dbReference type="EMBL" id="JACHMB010000001">
    <property type="protein sequence ID" value="MBB5784993.1"/>
    <property type="molecule type" value="Genomic_DNA"/>
</dbReference>
<dbReference type="Proteomes" id="UP000579153">
    <property type="component" value="Unassembled WGS sequence"/>
</dbReference>
<keyword evidence="3" id="KW-1185">Reference proteome</keyword>
<evidence type="ECO:0000256" key="1">
    <source>
        <dbReference type="SAM" id="SignalP"/>
    </source>
</evidence>
<feature type="signal peptide" evidence="1">
    <location>
        <begin position="1"/>
        <end position="25"/>
    </location>
</feature>
<sequence>MYTRAVTALATTAAALLLSAAPAVADDDWRGREEAVCEQYLEWLENGFIVLPMKITARCVDPDDPRLRLTFD</sequence>
<name>A0A7W9LII6_9ACTN</name>
<dbReference type="AlphaFoldDB" id="A0A7W9LII6"/>
<feature type="chain" id="PRO_5030677329" evidence="1">
    <location>
        <begin position="26"/>
        <end position="72"/>
    </location>
</feature>
<keyword evidence="1" id="KW-0732">Signal</keyword>
<proteinExistence type="predicted"/>
<accession>A0A7W9LII6</accession>